<evidence type="ECO:0000313" key="10">
    <source>
        <dbReference type="EMBL" id="OWA49837.1"/>
    </source>
</evidence>
<evidence type="ECO:0000256" key="3">
    <source>
        <dbReference type="ARBA" id="ARBA00022475"/>
    </source>
</evidence>
<keyword evidence="2 7" id="KW-0813">Transport</keyword>
<evidence type="ECO:0000256" key="6">
    <source>
        <dbReference type="ARBA" id="ARBA00023136"/>
    </source>
</evidence>
<comment type="subcellular location">
    <subcellularLocation>
        <location evidence="1">Cell membrane</location>
        <topology evidence="1">Multi-pass membrane protein</topology>
    </subcellularLocation>
</comment>
<dbReference type="PROSITE" id="PS00216">
    <property type="entry name" value="SUGAR_TRANSPORT_1"/>
    <property type="match status" value="1"/>
</dbReference>
<dbReference type="InterPro" id="IPR020846">
    <property type="entry name" value="MFS_dom"/>
</dbReference>
<dbReference type="EMBL" id="MTYJ01000175">
    <property type="protein sequence ID" value="OWA49837.1"/>
    <property type="molecule type" value="Genomic_DNA"/>
</dbReference>
<proteinExistence type="inferred from homology"/>
<dbReference type="OrthoDB" id="4540492at2759"/>
<dbReference type="GO" id="GO:1990539">
    <property type="term" value="P:fructose import across plasma membrane"/>
    <property type="evidence" value="ECO:0007669"/>
    <property type="project" value="UniProtKB-ARBA"/>
</dbReference>
<dbReference type="Gene3D" id="1.20.1250.20">
    <property type="entry name" value="MFS general substrate transporter like domains"/>
    <property type="match status" value="1"/>
</dbReference>
<feature type="transmembrane region" description="Helical" evidence="8">
    <location>
        <begin position="149"/>
        <end position="170"/>
    </location>
</feature>
<feature type="transmembrane region" description="Helical" evidence="8">
    <location>
        <begin position="37"/>
        <end position="56"/>
    </location>
</feature>
<dbReference type="InterPro" id="IPR003663">
    <property type="entry name" value="Sugar/inositol_transpt"/>
</dbReference>
<feature type="transmembrane region" description="Helical" evidence="8">
    <location>
        <begin position="428"/>
        <end position="448"/>
    </location>
</feature>
<dbReference type="InterPro" id="IPR005828">
    <property type="entry name" value="MFS_sugar_transport-like"/>
</dbReference>
<keyword evidence="3" id="KW-1003">Cell membrane</keyword>
<reference evidence="11" key="1">
    <citation type="submission" date="2017-01" db="EMBL/GenBank/DDBJ databases">
        <title>Comparative genomics of anhydrobiosis in the tardigrade Hypsibius dujardini.</title>
        <authorList>
            <person name="Yoshida Y."/>
            <person name="Koutsovoulos G."/>
            <person name="Laetsch D."/>
            <person name="Stevens L."/>
            <person name="Kumar S."/>
            <person name="Horikawa D."/>
            <person name="Ishino K."/>
            <person name="Komine S."/>
            <person name="Tomita M."/>
            <person name="Blaxter M."/>
            <person name="Arakawa K."/>
        </authorList>
    </citation>
    <scope>NUCLEOTIDE SEQUENCE [LARGE SCALE GENOMIC DNA]</scope>
    <source>
        <strain evidence="11">Z151</strain>
    </source>
</reference>
<evidence type="ECO:0000256" key="7">
    <source>
        <dbReference type="RuleBase" id="RU003346"/>
    </source>
</evidence>
<feature type="transmembrane region" description="Helical" evidence="8">
    <location>
        <begin position="390"/>
        <end position="416"/>
    </location>
</feature>
<evidence type="ECO:0000256" key="2">
    <source>
        <dbReference type="ARBA" id="ARBA00022448"/>
    </source>
</evidence>
<feature type="transmembrane region" description="Helical" evidence="8">
    <location>
        <begin position="117"/>
        <end position="140"/>
    </location>
</feature>
<dbReference type="Proteomes" id="UP000192578">
    <property type="component" value="Unassembled WGS sequence"/>
</dbReference>
<keyword evidence="4 8" id="KW-0812">Transmembrane</keyword>
<sequence>MKLQPHPTEPRYTSVLINNEVVPRVPLFSSMSSKPTAWLAFSVFSAVFGSSFLFGYNIGVLNAPQNIIGLWIRRTRCMGKGGIPDSEEGMSKHLWCEKLNKQGETNMFADNGELNTLWALINAFIPGGAILGALASSFLVGRFGPKMSLILNNVLAVTAAILTSLSMTAGSVEMLIIGRFFAGVNSGISAGVTPTYLNEISPPNLRGAIGSTHPLSIMTAIWISQIFGLPFVLGTSERWPILLALAAIPALFQLVTLPLCPDSPKYLYFSRQDREGAQNAIRKFQGNAKILTEMTLMEEEYNHVKDKPKVTIGDLLSDPFLRRTLFIMLALMVFQMFSGLDAVMFYSTAIFRSAGLVGDTALYATIGVGAVNVTMTTIALFLVEKVGRRVLLLIGFSGIILFLILLTISLCLFKSGDPGPEFPNAANTYAGAAYASMVSIFGFIIMFASGPNSIPWILMSEYFVQGPRAAAAGLIAGANRFSSLVVTLSFPYLQAAIGEYCFIIFGVLNVMAVAFIAIYIVETKGKSTDQIQRDLRNKMRSQPISEKRLKISSS</sequence>
<dbReference type="InterPro" id="IPR005829">
    <property type="entry name" value="Sugar_transporter_CS"/>
</dbReference>
<organism evidence="10 11">
    <name type="scientific">Hypsibius exemplaris</name>
    <name type="common">Freshwater tardigrade</name>
    <dbReference type="NCBI Taxonomy" id="2072580"/>
    <lineage>
        <taxon>Eukaryota</taxon>
        <taxon>Metazoa</taxon>
        <taxon>Ecdysozoa</taxon>
        <taxon>Tardigrada</taxon>
        <taxon>Eutardigrada</taxon>
        <taxon>Parachela</taxon>
        <taxon>Hypsibioidea</taxon>
        <taxon>Hypsibiidae</taxon>
        <taxon>Hypsibius</taxon>
    </lineage>
</organism>
<keyword evidence="10" id="KW-0762">Sugar transport</keyword>
<keyword evidence="11" id="KW-1185">Reference proteome</keyword>
<comment type="similarity">
    <text evidence="7">Belongs to the major facilitator superfamily. Sugar transporter (TC 2.A.1.1) family.</text>
</comment>
<evidence type="ECO:0000313" key="11">
    <source>
        <dbReference type="Proteomes" id="UP000192578"/>
    </source>
</evidence>
<feature type="transmembrane region" description="Helical" evidence="8">
    <location>
        <begin position="325"/>
        <end position="349"/>
    </location>
</feature>
<dbReference type="InterPro" id="IPR036259">
    <property type="entry name" value="MFS_trans_sf"/>
</dbReference>
<dbReference type="PANTHER" id="PTHR23503:SF8">
    <property type="entry name" value="FACILITATED GLUCOSE TRANSPORTER PROTEIN 1"/>
    <property type="match status" value="1"/>
</dbReference>
<dbReference type="InterPro" id="IPR045263">
    <property type="entry name" value="GLUT"/>
</dbReference>
<dbReference type="GO" id="GO:0005886">
    <property type="term" value="C:plasma membrane"/>
    <property type="evidence" value="ECO:0007669"/>
    <property type="project" value="UniProtKB-SubCell"/>
</dbReference>
<feature type="domain" description="Major facilitator superfamily (MFS) profile" evidence="9">
    <location>
        <begin position="43"/>
        <end position="524"/>
    </location>
</feature>
<feature type="transmembrane region" description="Helical" evidence="8">
    <location>
        <begin position="469"/>
        <end position="490"/>
    </location>
</feature>
<name>A0A9X6RJF1_HYPEX</name>
<keyword evidence="5 8" id="KW-1133">Transmembrane helix</keyword>
<evidence type="ECO:0000256" key="1">
    <source>
        <dbReference type="ARBA" id="ARBA00004651"/>
    </source>
</evidence>
<evidence type="ECO:0000259" key="9">
    <source>
        <dbReference type="PROSITE" id="PS50850"/>
    </source>
</evidence>
<gene>
    <name evidence="10" type="ORF">BV898_14375</name>
</gene>
<keyword evidence="6 8" id="KW-0472">Membrane</keyword>
<dbReference type="PROSITE" id="PS00217">
    <property type="entry name" value="SUGAR_TRANSPORT_2"/>
    <property type="match status" value="1"/>
</dbReference>
<dbReference type="AlphaFoldDB" id="A0A9X6RJF1"/>
<evidence type="ECO:0000256" key="5">
    <source>
        <dbReference type="ARBA" id="ARBA00022989"/>
    </source>
</evidence>
<accession>A0A9X6RJF1</accession>
<comment type="caution">
    <text evidence="10">The sequence shown here is derived from an EMBL/GenBank/DDBJ whole genome shotgun (WGS) entry which is preliminary data.</text>
</comment>
<dbReference type="FunFam" id="1.20.1250.20:FF:001511">
    <property type="entry name" value="Solute carrier family 2, facilitated glucose transporter member 5"/>
    <property type="match status" value="1"/>
</dbReference>
<dbReference type="GO" id="GO:0005353">
    <property type="term" value="F:fructose transmembrane transporter activity"/>
    <property type="evidence" value="ECO:0007669"/>
    <property type="project" value="UniProtKB-ARBA"/>
</dbReference>
<feature type="transmembrane region" description="Helical" evidence="8">
    <location>
        <begin position="502"/>
        <end position="521"/>
    </location>
</feature>
<evidence type="ECO:0000256" key="4">
    <source>
        <dbReference type="ARBA" id="ARBA00022692"/>
    </source>
</evidence>
<dbReference type="NCBIfam" id="TIGR00879">
    <property type="entry name" value="SP"/>
    <property type="match status" value="1"/>
</dbReference>
<dbReference type="PANTHER" id="PTHR23503">
    <property type="entry name" value="SOLUTE CARRIER FAMILY 2"/>
    <property type="match status" value="1"/>
</dbReference>
<protein>
    <submittedName>
        <fullName evidence="10">Solute carrier family 2, facilitated glucose transporter member 1</fullName>
    </submittedName>
</protein>
<dbReference type="Pfam" id="PF00083">
    <property type="entry name" value="Sugar_tr"/>
    <property type="match status" value="1"/>
</dbReference>
<dbReference type="PROSITE" id="PS50850">
    <property type="entry name" value="MFS"/>
    <property type="match status" value="1"/>
</dbReference>
<dbReference type="SUPFAM" id="SSF103473">
    <property type="entry name" value="MFS general substrate transporter"/>
    <property type="match status" value="1"/>
</dbReference>
<evidence type="ECO:0000256" key="8">
    <source>
        <dbReference type="SAM" id="Phobius"/>
    </source>
</evidence>
<dbReference type="PRINTS" id="PR00171">
    <property type="entry name" value="SUGRTRNSPORT"/>
</dbReference>
<feature type="transmembrane region" description="Helical" evidence="8">
    <location>
        <begin position="209"/>
        <end position="233"/>
    </location>
</feature>
<feature type="transmembrane region" description="Helical" evidence="8">
    <location>
        <begin position="361"/>
        <end position="383"/>
    </location>
</feature>
<feature type="transmembrane region" description="Helical" evidence="8">
    <location>
        <begin position="176"/>
        <end position="197"/>
    </location>
</feature>